<comment type="caution">
    <text evidence="3">The sequence shown here is derived from an EMBL/GenBank/DDBJ whole genome shotgun (WGS) entry which is preliminary data.</text>
</comment>
<gene>
    <name evidence="3" type="ORF">C3747_76g162</name>
</gene>
<dbReference type="VEuPathDB" id="TriTrypDB:BCY84_11845"/>
<dbReference type="VEuPathDB" id="TriTrypDB:TcG_08308"/>
<reference evidence="3 4" key="1">
    <citation type="journal article" date="2018" name="Microb. Genom.">
        <title>Expanding an expanded genome: long-read sequencing of Trypanosoma cruzi.</title>
        <authorList>
            <person name="Berna L."/>
            <person name="Rodriguez M."/>
            <person name="Chiribao M.L."/>
            <person name="Parodi-Talice A."/>
            <person name="Pita S."/>
            <person name="Rijo G."/>
            <person name="Alvarez-Valin F."/>
            <person name="Robello C."/>
        </authorList>
    </citation>
    <scope>NUCLEOTIDE SEQUENCE [LARGE SCALE GENOMIC DNA]</scope>
    <source>
        <strain evidence="3 4">TCC</strain>
    </source>
</reference>
<dbReference type="Pfam" id="PF25402">
    <property type="entry name" value="PH_28"/>
    <property type="match status" value="1"/>
</dbReference>
<evidence type="ECO:0000256" key="1">
    <source>
        <dbReference type="SAM" id="MobiDB-lite"/>
    </source>
</evidence>
<dbReference type="VEuPathDB" id="TriTrypDB:TcCLB.506337.190"/>
<dbReference type="InterPro" id="IPR057418">
    <property type="entry name" value="PH-like_kinetoplastida"/>
</dbReference>
<dbReference type="Proteomes" id="UP000246078">
    <property type="component" value="Unassembled WGS sequence"/>
</dbReference>
<evidence type="ECO:0000313" key="4">
    <source>
        <dbReference type="Proteomes" id="UP000246078"/>
    </source>
</evidence>
<dbReference type="EMBL" id="PRFC01000076">
    <property type="protein sequence ID" value="PWV09690.1"/>
    <property type="molecule type" value="Genomic_DNA"/>
</dbReference>
<dbReference type="VEuPathDB" id="TriTrypDB:C3747_76g162"/>
<dbReference type="VEuPathDB" id="TriTrypDB:Tc_MARK_7099"/>
<organism evidence="3 4">
    <name type="scientific">Trypanosoma cruzi</name>
    <dbReference type="NCBI Taxonomy" id="5693"/>
    <lineage>
        <taxon>Eukaryota</taxon>
        <taxon>Discoba</taxon>
        <taxon>Euglenozoa</taxon>
        <taxon>Kinetoplastea</taxon>
        <taxon>Metakinetoplastina</taxon>
        <taxon>Trypanosomatida</taxon>
        <taxon>Trypanosomatidae</taxon>
        <taxon>Trypanosoma</taxon>
        <taxon>Schizotrypanum</taxon>
    </lineage>
</organism>
<dbReference type="VEuPathDB" id="TriTrypDB:C4B63_90g53"/>
<dbReference type="AlphaFoldDB" id="A0A2V2WM52"/>
<dbReference type="VEuPathDB" id="TriTrypDB:ECC02_007444"/>
<dbReference type="VEuPathDB" id="TriTrypDB:TCSYLVIO_008132"/>
<feature type="domain" description="PH-like" evidence="2">
    <location>
        <begin position="792"/>
        <end position="900"/>
    </location>
</feature>
<feature type="compositionally biased region" description="Basic and acidic residues" evidence="1">
    <location>
        <begin position="705"/>
        <end position="726"/>
    </location>
</feature>
<sequence length="905" mass="98967">MVTVTSMASYSSGTEQAFKRLLRATGVNPGNAFFPSRCCNRACGGELNVADAWCNYSVSSRETLATCEVETAHHFGPHSPALLCVRVRPATPGRAFPTSCVISLSTSSQRMDELAIQDVVLKEWRMDPVRHLDAELMETTIAVKTIYHIASLLGKEPIFGTRVFLTFRFLGCCDTSNTHRIAAVELFYTSLRPLGAMTASPHALHDENTFAPVEVELTLSPTPLQMGSEFSDERASTRFSSYSPLNVRHPVKRIFVVDTNKSAVVEDVVPPPPTPPSVRAQRGAFITAGGVANDQAEDGGGSHASSEDSLLTAYRLQSTSSSPRRRSVTQPCRTIFVDIDKEEEESEASDEFIEVPTSPCTTLSTSFHRSGGLFKSSQRPVTDATVTPPSPVLSVSLSRLYRDEDNAPKREAPTIPHSTNFEEGLSFQLLRECQHRDVNMRNPDCVPVAVKELVAPHCRAAFVVPDRRDFVPVSLLQQQKQQAGQRNSYTRVVPMPWGERDTSPALACYGIKGNMAAVAKNRKCIRNLQTVPVYEEEHDLLKTVTDLLGLERETLCRGSSSRCNSTTTGRLLPTQSNACSRQLSPSPRCGKGSMEEATQKIDSLKVMEPTPAEKENAAVPVVEKSPITRGMLQTSSRFSINPAASVANALHVARRKALAAEKPKVFQSLPKEGCTQPLDSSAEEKAKLGKPGEASCTMRQPLADRTSDLNLCRKEEKAAARGDTPREPQPLLDSKLVSHNTSIPSSEESDEPSLLVQVEHPALPRPVMCWRGSIGIDPCEGTTELAVTSPYIGTFLVWKHHFSRNGTAKRILTLLREGDAVVVTLKKLDQRKKISQTTLREKVDVITGLQAYHSNAIHKDHVHVAECCLVVTRGGQQVAAVEMQSTSELRLAVQILVSTSKQGST</sequence>
<accession>A0A2V2WM52</accession>
<name>A0A2V2WM52_TRYCR</name>
<dbReference type="VEuPathDB" id="TriTrypDB:TCDM_02297"/>
<evidence type="ECO:0000313" key="3">
    <source>
        <dbReference type="EMBL" id="PWV09690.1"/>
    </source>
</evidence>
<dbReference type="VEuPathDB" id="TriTrypDB:TcCL_NonESM01790"/>
<feature type="region of interest" description="Disordered" evidence="1">
    <location>
        <begin position="670"/>
        <end position="753"/>
    </location>
</feature>
<proteinExistence type="predicted"/>
<dbReference type="VEuPathDB" id="TriTrypDB:TcBrA4_0024860"/>
<evidence type="ECO:0000259" key="2">
    <source>
        <dbReference type="Pfam" id="PF25402"/>
    </source>
</evidence>
<protein>
    <recommendedName>
        <fullName evidence="2">PH-like domain-containing protein</fullName>
    </recommendedName>
</protein>